<dbReference type="Proteomes" id="UP001159427">
    <property type="component" value="Unassembled WGS sequence"/>
</dbReference>
<evidence type="ECO:0000256" key="4">
    <source>
        <dbReference type="ARBA" id="ARBA00022833"/>
    </source>
</evidence>
<dbReference type="InterPro" id="IPR038441">
    <property type="entry name" value="THAP_Znf_sf"/>
</dbReference>
<feature type="region of interest" description="Disordered" evidence="8">
    <location>
        <begin position="97"/>
        <end position="148"/>
    </location>
</feature>
<organism evidence="10 11">
    <name type="scientific">Porites evermanni</name>
    <dbReference type="NCBI Taxonomy" id="104178"/>
    <lineage>
        <taxon>Eukaryota</taxon>
        <taxon>Metazoa</taxon>
        <taxon>Cnidaria</taxon>
        <taxon>Anthozoa</taxon>
        <taxon>Hexacorallia</taxon>
        <taxon>Scleractinia</taxon>
        <taxon>Fungiina</taxon>
        <taxon>Poritidae</taxon>
        <taxon>Porites</taxon>
    </lineage>
</organism>
<keyword evidence="2" id="KW-0479">Metal-binding</keyword>
<evidence type="ECO:0000256" key="1">
    <source>
        <dbReference type="ARBA" id="ARBA00001968"/>
    </source>
</evidence>
<dbReference type="InterPro" id="IPR006612">
    <property type="entry name" value="THAP_Znf"/>
</dbReference>
<dbReference type="Gene3D" id="6.20.210.20">
    <property type="entry name" value="THAP domain"/>
    <property type="match status" value="1"/>
</dbReference>
<feature type="domain" description="THAP-type" evidence="9">
    <location>
        <begin position="8"/>
        <end position="95"/>
    </location>
</feature>
<dbReference type="PROSITE" id="PS50950">
    <property type="entry name" value="ZF_THAP"/>
    <property type="match status" value="1"/>
</dbReference>
<keyword evidence="5 6" id="KW-0238">DNA-binding</keyword>
<dbReference type="SMART" id="SM00692">
    <property type="entry name" value="DM3"/>
    <property type="match status" value="1"/>
</dbReference>
<dbReference type="Pfam" id="PF13359">
    <property type="entry name" value="DDE_Tnp_4"/>
    <property type="match status" value="1"/>
</dbReference>
<sequence length="476" mass="54118">MNENKSPQNRYCCVPLCNQKGTTGPNGEKVGFFSIPTDTSLRAQWLHAIRRDTGKHFTITDSTKVCSLHFKNEHLKKSLGIGRLSYVDGAVPSVFEWKRSSPRKRPPPTPRGNSASIQNKKQNKRKAGSARTSLDMSAVAGPSSESLSIDATDSLNEFSLESNSEAESSETVTTDNQLSYDDLRKKLAKMEQLLEESRTKNAKLEAEVEKVRIHAFKISEKCANLEKRIFTVDNFTSDEDITFYTGFPSYDVFMATYNYLNPGQNGENIRFWRSVSNDVDPEYYEREPELGVGPGRPRTLNAKEEFFLVMCRLRQGFPERHLGHLFDISQSTVSRIVISWVNFMYLRFGQLNIWPSRKVVNDNMPQDFKGKYPNTRAIIDCTEIKCQMPSSLLLNSELFSSYKNHTTLKGLIAISPAGHISFISQLYTGSISDREITERSGFLTSLLKLMILLWLTKDSLFRIFYQLVCPLTSPHF</sequence>
<dbReference type="PANTHER" id="PTHR23080">
    <property type="entry name" value="THAP DOMAIN PROTEIN"/>
    <property type="match status" value="1"/>
</dbReference>
<dbReference type="InterPro" id="IPR027806">
    <property type="entry name" value="HARBI1_dom"/>
</dbReference>
<evidence type="ECO:0000256" key="3">
    <source>
        <dbReference type="ARBA" id="ARBA00022771"/>
    </source>
</evidence>
<name>A0ABN8M3D8_9CNID</name>
<gene>
    <name evidence="10" type="ORF">PEVE_00014061</name>
</gene>
<evidence type="ECO:0000256" key="7">
    <source>
        <dbReference type="SAM" id="Coils"/>
    </source>
</evidence>
<comment type="cofactor">
    <cofactor evidence="1">
        <name>a divalent metal cation</name>
        <dbReference type="ChEBI" id="CHEBI:60240"/>
    </cofactor>
</comment>
<keyword evidence="3 6" id="KW-0863">Zinc-finger</keyword>
<dbReference type="Pfam" id="PF13613">
    <property type="entry name" value="HTH_Tnp_4"/>
    <property type="match status" value="1"/>
</dbReference>
<evidence type="ECO:0000256" key="2">
    <source>
        <dbReference type="ARBA" id="ARBA00022723"/>
    </source>
</evidence>
<proteinExistence type="predicted"/>
<keyword evidence="4" id="KW-0862">Zinc</keyword>
<accession>A0ABN8M3D8</accession>
<reference evidence="10 11" key="1">
    <citation type="submission" date="2022-05" db="EMBL/GenBank/DDBJ databases">
        <authorList>
            <consortium name="Genoscope - CEA"/>
            <person name="William W."/>
        </authorList>
    </citation>
    <scope>NUCLEOTIDE SEQUENCE [LARGE SCALE GENOMIC DNA]</scope>
</reference>
<evidence type="ECO:0000313" key="11">
    <source>
        <dbReference type="Proteomes" id="UP001159427"/>
    </source>
</evidence>
<evidence type="ECO:0000256" key="8">
    <source>
        <dbReference type="SAM" id="MobiDB-lite"/>
    </source>
</evidence>
<keyword evidence="11" id="KW-1185">Reference proteome</keyword>
<evidence type="ECO:0000313" key="10">
    <source>
        <dbReference type="EMBL" id="CAH3022084.1"/>
    </source>
</evidence>
<protein>
    <recommendedName>
        <fullName evidence="9">THAP-type domain-containing protein</fullName>
    </recommendedName>
</protein>
<comment type="caution">
    <text evidence="10">The sequence shown here is derived from an EMBL/GenBank/DDBJ whole genome shotgun (WGS) entry which is preliminary data.</text>
</comment>
<dbReference type="SMART" id="SM00980">
    <property type="entry name" value="THAP"/>
    <property type="match status" value="1"/>
</dbReference>
<dbReference type="PANTHER" id="PTHR23080:SF133">
    <property type="entry name" value="SI:CH211-262I1.5-RELATED"/>
    <property type="match status" value="1"/>
</dbReference>
<dbReference type="InterPro" id="IPR027805">
    <property type="entry name" value="Transposase_HTH_dom"/>
</dbReference>
<dbReference type="EMBL" id="CALNXI010000205">
    <property type="protein sequence ID" value="CAH3022084.1"/>
    <property type="molecule type" value="Genomic_DNA"/>
</dbReference>
<dbReference type="Pfam" id="PF05485">
    <property type="entry name" value="THAP"/>
    <property type="match status" value="1"/>
</dbReference>
<dbReference type="SUPFAM" id="SSF57716">
    <property type="entry name" value="Glucocorticoid receptor-like (DNA-binding domain)"/>
    <property type="match status" value="1"/>
</dbReference>
<feature type="coiled-coil region" evidence="7">
    <location>
        <begin position="180"/>
        <end position="214"/>
    </location>
</feature>
<evidence type="ECO:0000259" key="9">
    <source>
        <dbReference type="PROSITE" id="PS50950"/>
    </source>
</evidence>
<keyword evidence="7" id="KW-0175">Coiled coil</keyword>
<evidence type="ECO:0000256" key="6">
    <source>
        <dbReference type="PROSITE-ProRule" id="PRU00309"/>
    </source>
</evidence>
<evidence type="ECO:0000256" key="5">
    <source>
        <dbReference type="ARBA" id="ARBA00023125"/>
    </source>
</evidence>